<dbReference type="InterPro" id="IPR026893">
    <property type="entry name" value="Tyr/Ser_Pase_IphP-type"/>
</dbReference>
<dbReference type="Gene3D" id="3.90.190.10">
    <property type="entry name" value="Protein tyrosine phosphatase superfamily"/>
    <property type="match status" value="1"/>
</dbReference>
<proteinExistence type="predicted"/>
<dbReference type="PANTHER" id="PTHR31126">
    <property type="entry name" value="TYROSINE-PROTEIN PHOSPHATASE"/>
    <property type="match status" value="1"/>
</dbReference>
<dbReference type="GO" id="GO:0004721">
    <property type="term" value="F:phosphoprotein phosphatase activity"/>
    <property type="evidence" value="ECO:0007669"/>
    <property type="project" value="InterPro"/>
</dbReference>
<protein>
    <recommendedName>
        <fullName evidence="1">Tyrosine specific protein phosphatases domain-containing protein</fullName>
    </recommendedName>
</protein>
<dbReference type="PANTHER" id="PTHR31126:SF1">
    <property type="entry name" value="TYROSINE SPECIFIC PROTEIN PHOSPHATASES DOMAIN-CONTAINING PROTEIN"/>
    <property type="match status" value="1"/>
</dbReference>
<sequence length="243" mass="26901">MNCRDVGGYPAAEGCRVRTNAIFRSDRLSQLTDDDREELAGYGIRTVIDFRTSAEATRDVSLLWSTVTTHAPLPIGDEIAQQQEFVDRIRSGEITSITVDDVTDSYLEMLSDSGHQFASFLELVTDLDCWPLLFHCTAGKDRTGIAAALILELCGVDRDLVLDDYELTNSLRSDRRIEQLRSSLEAAGADIEAILPGLSAPRDAMRRTLDFIDKSHGGMEAFVVNELHVDPESVALLRLNLLV</sequence>
<organism evidence="2">
    <name type="scientific">marine metagenome</name>
    <dbReference type="NCBI Taxonomy" id="408172"/>
    <lineage>
        <taxon>unclassified sequences</taxon>
        <taxon>metagenomes</taxon>
        <taxon>ecological metagenomes</taxon>
    </lineage>
</organism>
<dbReference type="PROSITE" id="PS00383">
    <property type="entry name" value="TYR_PHOSPHATASE_1"/>
    <property type="match status" value="1"/>
</dbReference>
<dbReference type="EMBL" id="UINC01001116">
    <property type="protein sequence ID" value="SUZ71258.1"/>
    <property type="molecule type" value="Genomic_DNA"/>
</dbReference>
<dbReference type="InterPro" id="IPR029021">
    <property type="entry name" value="Prot-tyrosine_phosphatase-like"/>
</dbReference>
<dbReference type="AlphaFoldDB" id="A0A381PXF6"/>
<evidence type="ECO:0000259" key="1">
    <source>
        <dbReference type="PROSITE" id="PS50056"/>
    </source>
</evidence>
<evidence type="ECO:0000313" key="2">
    <source>
        <dbReference type="EMBL" id="SUZ71258.1"/>
    </source>
</evidence>
<feature type="domain" description="Tyrosine specific protein phosphatases" evidence="1">
    <location>
        <begin position="118"/>
        <end position="175"/>
    </location>
</feature>
<name>A0A381PXF6_9ZZZZ</name>
<dbReference type="Pfam" id="PF13350">
    <property type="entry name" value="Y_phosphatase3"/>
    <property type="match status" value="1"/>
</dbReference>
<dbReference type="PROSITE" id="PS50056">
    <property type="entry name" value="TYR_PHOSPHATASE_2"/>
    <property type="match status" value="1"/>
</dbReference>
<reference evidence="2" key="1">
    <citation type="submission" date="2018-05" db="EMBL/GenBank/DDBJ databases">
        <authorList>
            <person name="Lanie J.A."/>
            <person name="Ng W.-L."/>
            <person name="Kazmierczak K.M."/>
            <person name="Andrzejewski T.M."/>
            <person name="Davidsen T.M."/>
            <person name="Wayne K.J."/>
            <person name="Tettelin H."/>
            <person name="Glass J.I."/>
            <person name="Rusch D."/>
            <person name="Podicherti R."/>
            <person name="Tsui H.-C.T."/>
            <person name="Winkler M.E."/>
        </authorList>
    </citation>
    <scope>NUCLEOTIDE SEQUENCE</scope>
</reference>
<dbReference type="InterPro" id="IPR000387">
    <property type="entry name" value="Tyr_Pase_dom"/>
</dbReference>
<accession>A0A381PXF6</accession>
<gene>
    <name evidence="2" type="ORF">METZ01_LOCUS24112</name>
</gene>
<dbReference type="InterPro" id="IPR016130">
    <property type="entry name" value="Tyr_Pase_AS"/>
</dbReference>
<dbReference type="SUPFAM" id="SSF52799">
    <property type="entry name" value="(Phosphotyrosine protein) phosphatases II"/>
    <property type="match status" value="1"/>
</dbReference>